<dbReference type="EMBL" id="ATGG01000043">
    <property type="protein sequence ID" value="EPF73318.1"/>
    <property type="molecule type" value="Genomic_DNA"/>
</dbReference>
<evidence type="ECO:0000313" key="2">
    <source>
        <dbReference type="Proteomes" id="UP000014523"/>
    </source>
</evidence>
<protein>
    <submittedName>
        <fullName evidence="1">Uncharacterized protein</fullName>
    </submittedName>
</protein>
<comment type="caution">
    <text evidence="1">The sequence shown here is derived from an EMBL/GenBank/DDBJ whole genome shotgun (WGS) entry which is preliminary data.</text>
</comment>
<organism evidence="1 2">
    <name type="scientific">Acinetobacter gyllenbergii CIP 110306 = MTCC 11365</name>
    <dbReference type="NCBI Taxonomy" id="1217657"/>
    <lineage>
        <taxon>Bacteria</taxon>
        <taxon>Pseudomonadati</taxon>
        <taxon>Pseudomonadota</taxon>
        <taxon>Gammaproteobacteria</taxon>
        <taxon>Moraxellales</taxon>
        <taxon>Moraxellaceae</taxon>
        <taxon>Acinetobacter</taxon>
    </lineage>
</organism>
<proteinExistence type="predicted"/>
<reference evidence="1 2" key="1">
    <citation type="submission" date="2013-06" db="EMBL/GenBank/DDBJ databases">
        <title>The Genome Sequence of Acinetobacter gyllenbergii CIP 110306.</title>
        <authorList>
            <consortium name="The Broad Institute Genome Sequencing Platform"/>
            <consortium name="The Broad Institute Genome Sequencing Center for Infectious Disease"/>
            <person name="Cerqueira G."/>
            <person name="Feldgarden M."/>
            <person name="Courvalin P."/>
            <person name="Perichon B."/>
            <person name="Grillot-Courvalin C."/>
            <person name="Clermont D."/>
            <person name="Rocha E."/>
            <person name="Yoon E.-J."/>
            <person name="Nemec A."/>
            <person name="Young S.K."/>
            <person name="Zeng Q."/>
            <person name="Gargeya S."/>
            <person name="Fitzgerald M."/>
            <person name="Abouelleil A."/>
            <person name="Alvarado L."/>
            <person name="Berlin A.M."/>
            <person name="Chapman S.B."/>
            <person name="Dewar J."/>
            <person name="Goldberg J."/>
            <person name="Griggs A."/>
            <person name="Gujja S."/>
            <person name="Hansen M."/>
            <person name="Howarth C."/>
            <person name="Imamovic A."/>
            <person name="Larimer J."/>
            <person name="McCowan C."/>
            <person name="Murphy C."/>
            <person name="Pearson M."/>
            <person name="Priest M."/>
            <person name="Roberts A."/>
            <person name="Saif S."/>
            <person name="Shea T."/>
            <person name="Sykes S."/>
            <person name="Wortman J."/>
            <person name="Nusbaum C."/>
            <person name="Birren B."/>
        </authorList>
    </citation>
    <scope>NUCLEOTIDE SEQUENCE [LARGE SCALE GENOMIC DNA]</scope>
    <source>
        <strain evidence="1 2">CIP 110306</strain>
    </source>
</reference>
<gene>
    <name evidence="1" type="ORF">F957_03564</name>
</gene>
<dbReference type="AlphaFoldDB" id="A0A829HCF3"/>
<name>A0A829HCF3_9GAMM</name>
<evidence type="ECO:0000313" key="1">
    <source>
        <dbReference type="EMBL" id="EPF73318.1"/>
    </source>
</evidence>
<dbReference type="Proteomes" id="UP000014523">
    <property type="component" value="Unassembled WGS sequence"/>
</dbReference>
<sequence length="87" mass="10206">MIMEKHIFSYKNDSKEIVTLVIEPWLLTYEVTPLSIIVFTYTSNEKTIEITGADKNSINIYFDFEQIKVVLNDQDITSLYPLNRLNE</sequence>
<accession>A0A829HCF3</accession>
<keyword evidence="2" id="KW-1185">Reference proteome</keyword>